<evidence type="ECO:0000313" key="2">
    <source>
        <dbReference type="EMBL" id="SKB07049.1"/>
    </source>
</evidence>
<evidence type="ECO:0000313" key="3">
    <source>
        <dbReference type="Proteomes" id="UP000190774"/>
    </source>
</evidence>
<proteinExistence type="predicted"/>
<reference evidence="3" key="1">
    <citation type="submission" date="2017-02" db="EMBL/GenBank/DDBJ databases">
        <authorList>
            <person name="Varghese N."/>
            <person name="Submissions S."/>
        </authorList>
    </citation>
    <scope>NUCLEOTIDE SEQUENCE [LARGE SCALE GENOMIC DNA]</scope>
    <source>
        <strain evidence="3">ATCC 700200</strain>
    </source>
</reference>
<dbReference type="Proteomes" id="UP000190774">
    <property type="component" value="Unassembled WGS sequence"/>
</dbReference>
<evidence type="ECO:0008006" key="4">
    <source>
        <dbReference type="Google" id="ProtNLM"/>
    </source>
</evidence>
<sequence length="1217" mass="131253">MKWISSFVVAACLSSGAAFSQQAIPESPSVWREVTGVIKNYSGTTYLNSSFTRPHIPGLRVTSDGRVGVIVEGGGTEGGTPRFALMMPEKMSQPFLLNPAGSHTMSSTSFKWMDGYSSASASRFQYTDGVKGVSHACMWDDSPPTVNANGDDVYDIKIFVTSNTTDAVTGDKRTQFFVTPIRVVVSNPKTTSAAITSITKTGTTLAGPVFSFTAQAFEPMVVGDGRLLVVRVGSPSMPWTDPVTGVAKTGQGCDIVYSYYTSGATADPTQWSNLIPITHAPYDTRINNKFGFAREPFRDTEGNLIPDGEDIGGSYPWMDRHAKNLIIEAGFDRLHYLSGGSWNNSRYPQTGVPEETPIYDVEDGGKHQCLSVIGLWTHGKLVQFDNLNNDMDYAVGAGDTTMGPQSRMVTLFQPGTGPLGTENGKIRLGFGRATKQMPVGENDNGNIIDSLENLFNYRTKFMPISLRDVAWPITNGKQTDELSFDDYLDPDAFIIANMTGLLTFVNSGSNQNYYTHHSGWNTSTNSFSNPVKLQNAATPLSTRWIVPKHGLVIGNGRLEPAATGGVHGKGFWMNGSIGLEFNVLTQPQSVSAKDWYIGMFVDCRTADDAVERHLVTFPDGSSIRLSGRRQLFYANTSGTIVQKITLPPVSTTTPASAMDDLLPDTGWAHFAFQVRKSGTEVDFHLNGILYHRWQDLYTSLFQPTVGKLTLGKPASSSVTGFTGWMDDFKMIAHAVDYETACNHAGGTLIGLPSAYTGEWKTKFADRYPTWAHDEITAILKNNGETTYPKYANFYNYKQDNGVHRGNIPSGTVTLRQSIHFPEGPLYYNAPRPHSVQNQFCVTCHHSAAEPGLDLDAITWDNTFNAADDNRRQPMQPPKRIYGKIPAGLIDSTNQPASTTTLGAGGKLIDEWMLPAFSGAATVQTFTLVDANTGKDLMPLTAGATVDPAKLGTNNLTIRANLNSAQGAVVMQYDTGATNSRPVPPYAVFGTGTNPLQGAVLTAGSHTVKATPAGGSMVSVSFTVAGGTTRVVADYRDDFKPVSPLPGWSYSWNAASAINDPSGYISLNWSPAANRYMSNGLVFPDTTSYCSYGSFTSTGGHPGKGSSQGATVDRFAIVGYTVKYAGYYGVNNSFVTQSSALGNGGQVVIYKDIDNGATFTNTFSGTYPPASTLNFNGNVGYLEPGDTIYIGVGPNLTDGNDSFSIDFSIVFKETGNPL</sequence>
<dbReference type="InterPro" id="IPR013320">
    <property type="entry name" value="ConA-like_dom_sf"/>
</dbReference>
<accession>A0A1T4YZ23</accession>
<keyword evidence="3" id="KW-1185">Reference proteome</keyword>
<feature type="signal peptide" evidence="1">
    <location>
        <begin position="1"/>
        <end position="20"/>
    </location>
</feature>
<protein>
    <recommendedName>
        <fullName evidence="4">Concanavalin A-like lectin/glucanases superfamily protein</fullName>
    </recommendedName>
</protein>
<dbReference type="STRING" id="48467.SAMN02745166_04604"/>
<feature type="chain" id="PRO_5012617293" description="Concanavalin A-like lectin/glucanases superfamily protein" evidence="1">
    <location>
        <begin position="21"/>
        <end position="1217"/>
    </location>
</feature>
<gene>
    <name evidence="2" type="ORF">SAMN02745166_04604</name>
</gene>
<evidence type="ECO:0000256" key="1">
    <source>
        <dbReference type="SAM" id="SignalP"/>
    </source>
</evidence>
<dbReference type="EMBL" id="FUYE01000022">
    <property type="protein sequence ID" value="SKB07049.1"/>
    <property type="molecule type" value="Genomic_DNA"/>
</dbReference>
<keyword evidence="1" id="KW-0732">Signal</keyword>
<dbReference type="OrthoDB" id="5523678at2"/>
<name>A0A1T4YZ23_9BACT</name>
<dbReference type="SUPFAM" id="SSF49899">
    <property type="entry name" value="Concanavalin A-like lectins/glucanases"/>
    <property type="match status" value="1"/>
</dbReference>
<dbReference type="AlphaFoldDB" id="A0A1T4YZ23"/>
<dbReference type="Gene3D" id="2.60.120.200">
    <property type="match status" value="1"/>
</dbReference>
<dbReference type="RefSeq" id="WP_078815732.1">
    <property type="nucleotide sequence ID" value="NZ_FUYE01000022.1"/>
</dbReference>
<organism evidence="2 3">
    <name type="scientific">Prosthecobacter debontii</name>
    <dbReference type="NCBI Taxonomy" id="48467"/>
    <lineage>
        <taxon>Bacteria</taxon>
        <taxon>Pseudomonadati</taxon>
        <taxon>Verrucomicrobiota</taxon>
        <taxon>Verrucomicrobiia</taxon>
        <taxon>Verrucomicrobiales</taxon>
        <taxon>Verrucomicrobiaceae</taxon>
        <taxon>Prosthecobacter</taxon>
    </lineage>
</organism>